<sequence length="38" mass="3891">MVAVLIVVIGPSRHTTFDNVSKDNSTSGGSVQGIMVSS</sequence>
<name>A0A0A2LD62_PENIT</name>
<dbReference type="AlphaFoldDB" id="A0A0A2LD62"/>
<comment type="caution">
    <text evidence="2">The sequence shown here is derived from an EMBL/GenBank/DDBJ whole genome shotgun (WGS) entry which is preliminary data.</text>
</comment>
<evidence type="ECO:0000313" key="3">
    <source>
        <dbReference type="Proteomes" id="UP000030104"/>
    </source>
</evidence>
<gene>
    <name evidence="2" type="ORF">PITC_023630</name>
</gene>
<reference evidence="2 3" key="1">
    <citation type="journal article" date="2015" name="Mol. Plant Microbe Interact.">
        <title>Genome, transcriptome, and functional analyses of Penicillium expansum provide new insights into secondary metabolism and pathogenicity.</title>
        <authorList>
            <person name="Ballester A.R."/>
            <person name="Marcet-Houben M."/>
            <person name="Levin E."/>
            <person name="Sela N."/>
            <person name="Selma-Lazaro C."/>
            <person name="Carmona L."/>
            <person name="Wisniewski M."/>
            <person name="Droby S."/>
            <person name="Gonzalez-Candelas L."/>
            <person name="Gabaldon T."/>
        </authorList>
    </citation>
    <scope>NUCLEOTIDE SEQUENCE [LARGE SCALE GENOMIC DNA]</scope>
    <source>
        <strain evidence="2 3">PHI-1</strain>
    </source>
</reference>
<protein>
    <submittedName>
        <fullName evidence="2">Uncharacterized protein</fullName>
    </submittedName>
</protein>
<feature type="region of interest" description="Disordered" evidence="1">
    <location>
        <begin position="18"/>
        <end position="38"/>
    </location>
</feature>
<dbReference type="HOGENOM" id="CLU_3335783_0_0_1"/>
<accession>A0A0A2LD62</accession>
<keyword evidence="3" id="KW-1185">Reference proteome</keyword>
<organism evidence="2 3">
    <name type="scientific">Penicillium italicum</name>
    <name type="common">Blue mold</name>
    <dbReference type="NCBI Taxonomy" id="40296"/>
    <lineage>
        <taxon>Eukaryota</taxon>
        <taxon>Fungi</taxon>
        <taxon>Dikarya</taxon>
        <taxon>Ascomycota</taxon>
        <taxon>Pezizomycotina</taxon>
        <taxon>Eurotiomycetes</taxon>
        <taxon>Eurotiomycetidae</taxon>
        <taxon>Eurotiales</taxon>
        <taxon>Aspergillaceae</taxon>
        <taxon>Penicillium</taxon>
    </lineage>
</organism>
<dbReference type="Proteomes" id="UP000030104">
    <property type="component" value="Unassembled WGS sequence"/>
</dbReference>
<proteinExistence type="predicted"/>
<evidence type="ECO:0000313" key="2">
    <source>
        <dbReference type="EMBL" id="KGO77121.1"/>
    </source>
</evidence>
<evidence type="ECO:0000256" key="1">
    <source>
        <dbReference type="SAM" id="MobiDB-lite"/>
    </source>
</evidence>
<dbReference type="EMBL" id="JQGA01000215">
    <property type="protein sequence ID" value="KGO77121.1"/>
    <property type="molecule type" value="Genomic_DNA"/>
</dbReference>